<evidence type="ECO:0000313" key="3">
    <source>
        <dbReference type="Proteomes" id="UP000765509"/>
    </source>
</evidence>
<organism evidence="2 3">
    <name type="scientific">Austropuccinia psidii MF-1</name>
    <dbReference type="NCBI Taxonomy" id="1389203"/>
    <lineage>
        <taxon>Eukaryota</taxon>
        <taxon>Fungi</taxon>
        <taxon>Dikarya</taxon>
        <taxon>Basidiomycota</taxon>
        <taxon>Pucciniomycotina</taxon>
        <taxon>Pucciniomycetes</taxon>
        <taxon>Pucciniales</taxon>
        <taxon>Sphaerophragmiaceae</taxon>
        <taxon>Austropuccinia</taxon>
    </lineage>
</organism>
<keyword evidence="3" id="KW-1185">Reference proteome</keyword>
<evidence type="ECO:0000256" key="1">
    <source>
        <dbReference type="SAM" id="SignalP"/>
    </source>
</evidence>
<dbReference type="AlphaFoldDB" id="A0A9Q3BN55"/>
<dbReference type="Proteomes" id="UP000765509">
    <property type="component" value="Unassembled WGS sequence"/>
</dbReference>
<comment type="caution">
    <text evidence="2">The sequence shown here is derived from an EMBL/GenBank/DDBJ whole genome shotgun (WGS) entry which is preliminary data.</text>
</comment>
<sequence length="176" mass="19870">MLFKKLQFQLLTVVFRLYVVYGASAAEPSVTSQRCTNVFLPLVKEELGLVGCGNSQDDMWKCPLTECHAGRRGVPILIADPPTYELGADRHFYFVNCVNNIGNVTIDRITPEVYLVQRNKDVIFAVGHKYDPAGKAPIRLIGGDTSLSTKIVDRNEATDLENRRNEEERIRKLEKE</sequence>
<dbReference type="EMBL" id="AVOT02001764">
    <property type="protein sequence ID" value="MBW0468080.1"/>
    <property type="molecule type" value="Genomic_DNA"/>
</dbReference>
<feature type="signal peptide" evidence="1">
    <location>
        <begin position="1"/>
        <end position="25"/>
    </location>
</feature>
<accession>A0A9Q3BN55</accession>
<protein>
    <submittedName>
        <fullName evidence="2">Uncharacterized protein</fullName>
    </submittedName>
</protein>
<name>A0A9Q3BN55_9BASI</name>
<evidence type="ECO:0000313" key="2">
    <source>
        <dbReference type="EMBL" id="MBW0468080.1"/>
    </source>
</evidence>
<feature type="chain" id="PRO_5040443641" evidence="1">
    <location>
        <begin position="26"/>
        <end position="176"/>
    </location>
</feature>
<reference evidence="2" key="1">
    <citation type="submission" date="2021-03" db="EMBL/GenBank/DDBJ databases">
        <title>Draft genome sequence of rust myrtle Austropuccinia psidii MF-1, a brazilian biotype.</title>
        <authorList>
            <person name="Quecine M.C."/>
            <person name="Pachon D.M.R."/>
            <person name="Bonatelli M.L."/>
            <person name="Correr F.H."/>
            <person name="Franceschini L.M."/>
            <person name="Leite T.F."/>
            <person name="Margarido G.R.A."/>
            <person name="Almeida C.A."/>
            <person name="Ferrarezi J.A."/>
            <person name="Labate C.A."/>
        </authorList>
    </citation>
    <scope>NUCLEOTIDE SEQUENCE</scope>
    <source>
        <strain evidence="2">MF-1</strain>
    </source>
</reference>
<keyword evidence="1" id="KW-0732">Signal</keyword>
<gene>
    <name evidence="2" type="ORF">O181_007795</name>
</gene>
<proteinExistence type="predicted"/>